<sequence length="376" mass="42713">MPDESAALEAPKDQAKEAPPQVINLPIGTIVGKKYKITHKLGEGGCGSVYKVEDIEDKTPYAMKVEFAATDSGNVLKMEVQVLTMMKSKKHVARCVASGKKKEYSYMVMTLLGESLDSIVRKHGPFLNVSSQVRIGICVLFGIKQLHDIGYLHRDLKPANVALGYKGSGDERFFLVLDFGLARQFITEKQDGKKMRRPREKSLFRGTARYCSVAMHDRYEQGRVDDLWALVYMLAELRCQLPWEDVDEKPNYGSIFQDVIGNMKRVCPDSDLFAKSPVQMLEFVKIVRNTQFYHRPEYDKLYKLLEEVMINAGYKWSDLYHWESEKNKENKVAKLSKLFVGKKGATTPTKDSAEGYDPNAPPYFTVEDFTSNPLGF</sequence>
<protein>
    <recommendedName>
        <fullName evidence="7">Protein kinase domain-containing protein</fullName>
    </recommendedName>
</protein>
<dbReference type="InterPro" id="IPR000719">
    <property type="entry name" value="Prot_kinase_dom"/>
</dbReference>
<evidence type="ECO:0000256" key="6">
    <source>
        <dbReference type="ARBA" id="ARBA00061588"/>
    </source>
</evidence>
<dbReference type="PROSITE" id="PS50011">
    <property type="entry name" value="PROTEIN_KINASE_DOM"/>
    <property type="match status" value="1"/>
</dbReference>
<proteinExistence type="inferred from homology"/>
<evidence type="ECO:0000256" key="5">
    <source>
        <dbReference type="ARBA" id="ARBA00022840"/>
    </source>
</evidence>
<comment type="similarity">
    <text evidence="6">Belongs to the protein kinase superfamily. CK1 Ser/Thr protein kinase family.</text>
</comment>
<evidence type="ECO:0000256" key="3">
    <source>
        <dbReference type="ARBA" id="ARBA00022741"/>
    </source>
</evidence>
<evidence type="ECO:0000313" key="8">
    <source>
        <dbReference type="EMBL" id="PIC54637.1"/>
    </source>
</evidence>
<keyword evidence="1" id="KW-0723">Serine/threonine-protein kinase</keyword>
<keyword evidence="4" id="KW-0418">Kinase</keyword>
<dbReference type="GO" id="GO:0004674">
    <property type="term" value="F:protein serine/threonine kinase activity"/>
    <property type="evidence" value="ECO:0007669"/>
    <property type="project" value="UniProtKB-KW"/>
</dbReference>
<dbReference type="GO" id="GO:0015630">
    <property type="term" value="C:microtubule cytoskeleton"/>
    <property type="evidence" value="ECO:0007669"/>
    <property type="project" value="UniProtKB-ARBA"/>
</dbReference>
<dbReference type="CDD" id="cd14017">
    <property type="entry name" value="STKc_TTBK"/>
    <property type="match status" value="1"/>
</dbReference>
<dbReference type="Pfam" id="PF00069">
    <property type="entry name" value="Pkinase"/>
    <property type="match status" value="1"/>
</dbReference>
<dbReference type="InterPro" id="IPR050235">
    <property type="entry name" value="CK1_Ser-Thr_kinase"/>
</dbReference>
<dbReference type="SMART" id="SM00220">
    <property type="entry name" value="S_TKc"/>
    <property type="match status" value="1"/>
</dbReference>
<dbReference type="FunFam" id="3.30.200.20:FF:000358">
    <property type="entry name" value="Tau tubulin kinase 2b"/>
    <property type="match status" value="1"/>
</dbReference>
<gene>
    <name evidence="8" type="primary">Cnig_chr_I.g3808</name>
    <name evidence="8" type="ORF">B9Z55_003808</name>
</gene>
<evidence type="ECO:0000259" key="7">
    <source>
        <dbReference type="PROSITE" id="PS50011"/>
    </source>
</evidence>
<dbReference type="AlphaFoldDB" id="A0A2G5VSM0"/>
<dbReference type="EMBL" id="PDUG01000001">
    <property type="protein sequence ID" value="PIC54637.1"/>
    <property type="molecule type" value="Genomic_DNA"/>
</dbReference>
<dbReference type="InterPro" id="IPR047916">
    <property type="entry name" value="TTBK_Asator-like_STKc"/>
</dbReference>
<dbReference type="OrthoDB" id="5979581at2759"/>
<evidence type="ECO:0000313" key="9">
    <source>
        <dbReference type="Proteomes" id="UP000230233"/>
    </source>
</evidence>
<keyword evidence="2" id="KW-0808">Transferase</keyword>
<dbReference type="Gene3D" id="1.10.510.10">
    <property type="entry name" value="Transferase(Phosphotransferase) domain 1"/>
    <property type="match status" value="1"/>
</dbReference>
<evidence type="ECO:0000256" key="2">
    <source>
        <dbReference type="ARBA" id="ARBA00022679"/>
    </source>
</evidence>
<name>A0A2G5VSM0_9PELO</name>
<keyword evidence="3" id="KW-0547">Nucleotide-binding</keyword>
<organism evidence="8 9">
    <name type="scientific">Caenorhabditis nigoni</name>
    <dbReference type="NCBI Taxonomy" id="1611254"/>
    <lineage>
        <taxon>Eukaryota</taxon>
        <taxon>Metazoa</taxon>
        <taxon>Ecdysozoa</taxon>
        <taxon>Nematoda</taxon>
        <taxon>Chromadorea</taxon>
        <taxon>Rhabditida</taxon>
        <taxon>Rhabditina</taxon>
        <taxon>Rhabditomorpha</taxon>
        <taxon>Rhabditoidea</taxon>
        <taxon>Rhabditidae</taxon>
        <taxon>Peloderinae</taxon>
        <taxon>Caenorhabditis</taxon>
    </lineage>
</organism>
<dbReference type="FunFam" id="1.10.510.10:FF:001001">
    <property type="entry name" value="Putative serine/threonine-protein kinase K06H7.1"/>
    <property type="match status" value="1"/>
</dbReference>
<comment type="caution">
    <text evidence="8">The sequence shown here is derived from an EMBL/GenBank/DDBJ whole genome shotgun (WGS) entry which is preliminary data.</text>
</comment>
<reference evidence="9" key="1">
    <citation type="submission" date="2017-10" db="EMBL/GenBank/DDBJ databases">
        <title>Rapid genome shrinkage in a self-fertile nematode reveals novel sperm competition proteins.</title>
        <authorList>
            <person name="Yin D."/>
            <person name="Schwarz E.M."/>
            <person name="Thomas C.G."/>
            <person name="Felde R.L."/>
            <person name="Korf I.F."/>
            <person name="Cutter A.D."/>
            <person name="Schartner C.M."/>
            <person name="Ralston E.J."/>
            <person name="Meyer B.J."/>
            <person name="Haag E.S."/>
        </authorList>
    </citation>
    <scope>NUCLEOTIDE SEQUENCE [LARGE SCALE GENOMIC DNA]</scope>
    <source>
        <strain evidence="9">JU1422</strain>
    </source>
</reference>
<evidence type="ECO:0000256" key="4">
    <source>
        <dbReference type="ARBA" id="ARBA00022777"/>
    </source>
</evidence>
<feature type="domain" description="Protein kinase" evidence="7">
    <location>
        <begin position="35"/>
        <end position="309"/>
    </location>
</feature>
<dbReference type="PANTHER" id="PTHR11909">
    <property type="entry name" value="CASEIN KINASE-RELATED"/>
    <property type="match status" value="1"/>
</dbReference>
<dbReference type="Proteomes" id="UP000230233">
    <property type="component" value="Chromosome I"/>
</dbReference>
<evidence type="ECO:0000256" key="1">
    <source>
        <dbReference type="ARBA" id="ARBA00022527"/>
    </source>
</evidence>
<dbReference type="InterPro" id="IPR011009">
    <property type="entry name" value="Kinase-like_dom_sf"/>
</dbReference>
<accession>A0A2G5VSM0</accession>
<keyword evidence="5" id="KW-0067">ATP-binding</keyword>
<dbReference type="SUPFAM" id="SSF56112">
    <property type="entry name" value="Protein kinase-like (PK-like)"/>
    <property type="match status" value="1"/>
</dbReference>
<keyword evidence="9" id="KW-1185">Reference proteome</keyword>
<dbReference type="GO" id="GO:0005524">
    <property type="term" value="F:ATP binding"/>
    <property type="evidence" value="ECO:0007669"/>
    <property type="project" value="UniProtKB-KW"/>
</dbReference>
<dbReference type="STRING" id="1611254.A0A2G5VSM0"/>